<feature type="transmembrane region" description="Helical" evidence="1">
    <location>
        <begin position="40"/>
        <end position="60"/>
    </location>
</feature>
<dbReference type="Proteomes" id="UP000285860">
    <property type="component" value="Unassembled WGS sequence"/>
</dbReference>
<keyword evidence="1" id="KW-0472">Membrane</keyword>
<keyword evidence="1" id="KW-1133">Transmembrane helix</keyword>
<gene>
    <name evidence="2" type="ORF">BFJ68_g18363</name>
</gene>
<dbReference type="AlphaFoldDB" id="A0A420MSK1"/>
<organism evidence="2 3">
    <name type="scientific">Fusarium oxysporum</name>
    <name type="common">Fusarium vascular wilt</name>
    <dbReference type="NCBI Taxonomy" id="5507"/>
    <lineage>
        <taxon>Eukaryota</taxon>
        <taxon>Fungi</taxon>
        <taxon>Dikarya</taxon>
        <taxon>Ascomycota</taxon>
        <taxon>Pezizomycotina</taxon>
        <taxon>Sordariomycetes</taxon>
        <taxon>Hypocreomycetidae</taxon>
        <taxon>Hypocreales</taxon>
        <taxon>Nectriaceae</taxon>
        <taxon>Fusarium</taxon>
        <taxon>Fusarium oxysporum species complex</taxon>
    </lineage>
</organism>
<proteinExistence type="predicted"/>
<dbReference type="EMBL" id="MRCY01001436">
    <property type="protein sequence ID" value="RKK71019.1"/>
    <property type="molecule type" value="Genomic_DNA"/>
</dbReference>
<protein>
    <submittedName>
        <fullName evidence="2">Uncharacterized protein</fullName>
    </submittedName>
</protein>
<reference evidence="2 3" key="1">
    <citation type="journal article" date="2018" name="Sci. Rep.">
        <title>Characterisation of pathogen-specific regions and novel effector candidates in Fusarium oxysporum f. sp. cepae.</title>
        <authorList>
            <person name="Armitage A.D."/>
            <person name="Taylor A."/>
            <person name="Sobczyk M.K."/>
            <person name="Baxter L."/>
            <person name="Greenfield B.P."/>
            <person name="Bates H.J."/>
            <person name="Wilson F."/>
            <person name="Jackson A.C."/>
            <person name="Ott S."/>
            <person name="Harrison R.J."/>
            <person name="Clarkson J.P."/>
        </authorList>
    </citation>
    <scope>NUCLEOTIDE SEQUENCE [LARGE SCALE GENOMIC DNA]</scope>
    <source>
        <strain evidence="2 3">Fo_A28</strain>
    </source>
</reference>
<evidence type="ECO:0000256" key="1">
    <source>
        <dbReference type="SAM" id="Phobius"/>
    </source>
</evidence>
<keyword evidence="1" id="KW-0812">Transmembrane</keyword>
<accession>A0A420MSK1</accession>
<name>A0A420MSK1_FUSOX</name>
<evidence type="ECO:0000313" key="2">
    <source>
        <dbReference type="EMBL" id="RKK71019.1"/>
    </source>
</evidence>
<evidence type="ECO:0000313" key="3">
    <source>
        <dbReference type="Proteomes" id="UP000285860"/>
    </source>
</evidence>
<dbReference type="VEuPathDB" id="FungiDB:FOMG_16887"/>
<feature type="transmembrane region" description="Helical" evidence="1">
    <location>
        <begin position="72"/>
        <end position="92"/>
    </location>
</feature>
<sequence length="188" mass="21555">MWDKAVFDEVQRLLALVTIGHSAAIHFKQPKGRERNTAPFIWLLVTLILLWVVEWIYMTVRVDKIIHDDDALLVATPPFFVLVLQLNAILTLPSKKGAGKEMAWQSYPVSWFFMILSNTLVVVKNVQEIQPKTTLNYAHILSIPIVRYHAVPTYRQYPPTGKQKKSFPIQTAIFQPPHRESPNIGITN</sequence>
<comment type="caution">
    <text evidence="2">The sequence shown here is derived from an EMBL/GenBank/DDBJ whole genome shotgun (WGS) entry which is preliminary data.</text>
</comment>